<dbReference type="Pfam" id="PF02518">
    <property type="entry name" value="HATPase_c"/>
    <property type="match status" value="1"/>
</dbReference>
<dbReference type="GO" id="GO:0016036">
    <property type="term" value="P:cellular response to phosphate starvation"/>
    <property type="evidence" value="ECO:0007669"/>
    <property type="project" value="TreeGrafter"/>
</dbReference>
<evidence type="ECO:0000256" key="8">
    <source>
        <dbReference type="ARBA" id="ARBA00023136"/>
    </source>
</evidence>
<dbReference type="SUPFAM" id="SSF55874">
    <property type="entry name" value="ATPase domain of HSP90 chaperone/DNA topoisomerase II/histidine kinase"/>
    <property type="match status" value="1"/>
</dbReference>
<dbReference type="Proteomes" id="UP000644115">
    <property type="component" value="Unassembled WGS sequence"/>
</dbReference>
<dbReference type="InterPro" id="IPR005467">
    <property type="entry name" value="His_kinase_dom"/>
</dbReference>
<dbReference type="PANTHER" id="PTHR45453:SF1">
    <property type="entry name" value="PHOSPHATE REGULON SENSOR PROTEIN PHOR"/>
    <property type="match status" value="1"/>
</dbReference>
<dbReference type="GO" id="GO:0004721">
    <property type="term" value="F:phosphoprotein phosphatase activity"/>
    <property type="evidence" value="ECO:0007669"/>
    <property type="project" value="TreeGrafter"/>
</dbReference>
<proteinExistence type="predicted"/>
<sequence>MTRKIFSSILSVSVIVLLLCLISISGILYGYFGNVIKKELRTEADIMVQQIEEDDTYLQNMNAIDNRVTLVDADGKVLFDSQADPADMENHNGRQEIKEARADGDSTVTRYSDTLSTKTIYYAKALPDGKVLRIAQQQSMAVLLLKGVVAPFIAILVAIVILATILSRVIAKRIVEPINDLDLDDSEEEEPYHELAPLVTKIRQQNHRIQRQLEEMEREQKEFKEITNNMGEGFLLLDKNLEILSFNKAAIELLGYGDEEAPDSAFELNRSKSFRMAIEDALSGKHAQNLLETEGKCYSVMASPAFEADEVVGCVVIVVDVTEKEQRDRLRREFTSNVSHELKTPLTTIYGVSDMMAEGIVKPNDVKSFGKNIREESGRMIQLIDDIIQLSRLDEDAPLDDELPVDLFDTAHDVIDRLRDHAKERGISLYLDGESSVITGSPALCDEIIYNLCENAIKYNKENGSVTITVHDLREGTELIVEDTGIGIPYEYRNRVFERFFRVDKSHSQVVDGTGLGLSIVKHAVARMGGTIEVDSVEGAGTKMIIRFPRK</sequence>
<keyword evidence="4" id="KW-0597">Phosphoprotein</keyword>
<dbReference type="SUPFAM" id="SSF55785">
    <property type="entry name" value="PYP-like sensor domain (PAS domain)"/>
    <property type="match status" value="1"/>
</dbReference>
<evidence type="ECO:0000313" key="14">
    <source>
        <dbReference type="Proteomes" id="UP000644115"/>
    </source>
</evidence>
<feature type="domain" description="PAS" evidence="12">
    <location>
        <begin position="219"/>
        <end position="260"/>
    </location>
</feature>
<evidence type="ECO:0000259" key="12">
    <source>
        <dbReference type="PROSITE" id="PS50112"/>
    </source>
</evidence>
<protein>
    <recommendedName>
        <fullName evidence="3">histidine kinase</fullName>
        <ecNumber evidence="3">2.7.13.3</ecNumber>
    </recommendedName>
</protein>
<name>A0A923SM14_9FIRM</name>
<dbReference type="PANTHER" id="PTHR45453">
    <property type="entry name" value="PHOSPHATE REGULON SENSOR PROTEIN PHOR"/>
    <property type="match status" value="1"/>
</dbReference>
<dbReference type="InterPro" id="IPR036097">
    <property type="entry name" value="HisK_dim/P_sf"/>
</dbReference>
<reference evidence="13" key="1">
    <citation type="submission" date="2020-08" db="EMBL/GenBank/DDBJ databases">
        <authorList>
            <person name="Liu C."/>
            <person name="Sun Q."/>
        </authorList>
    </citation>
    <scope>NUCLEOTIDE SEQUENCE</scope>
    <source>
        <strain evidence="13">BX16</strain>
    </source>
</reference>
<dbReference type="InterPro" id="IPR004358">
    <property type="entry name" value="Sig_transdc_His_kin-like_C"/>
</dbReference>
<dbReference type="FunFam" id="3.30.565.10:FF:000006">
    <property type="entry name" value="Sensor histidine kinase WalK"/>
    <property type="match status" value="1"/>
</dbReference>
<evidence type="ECO:0000256" key="6">
    <source>
        <dbReference type="ARBA" id="ARBA00022777"/>
    </source>
</evidence>
<dbReference type="EMBL" id="JACRWC010000030">
    <property type="protein sequence ID" value="MBC5998721.1"/>
    <property type="molecule type" value="Genomic_DNA"/>
</dbReference>
<dbReference type="InterPro" id="IPR050351">
    <property type="entry name" value="BphY/WalK/GraS-like"/>
</dbReference>
<dbReference type="Pfam" id="PF16736">
    <property type="entry name" value="sCache_like"/>
    <property type="match status" value="1"/>
</dbReference>
<comment type="caution">
    <text evidence="13">The sequence shown here is derived from an EMBL/GenBank/DDBJ whole genome shotgun (WGS) entry which is preliminary data.</text>
</comment>
<keyword evidence="8 10" id="KW-0472">Membrane</keyword>
<dbReference type="PRINTS" id="PR00344">
    <property type="entry name" value="BCTRLSENSOR"/>
</dbReference>
<feature type="transmembrane region" description="Helical" evidence="10">
    <location>
        <begin position="143"/>
        <end position="166"/>
    </location>
</feature>
<dbReference type="PROSITE" id="PS50109">
    <property type="entry name" value="HIS_KIN"/>
    <property type="match status" value="1"/>
</dbReference>
<dbReference type="Gene3D" id="3.30.450.20">
    <property type="entry name" value="PAS domain"/>
    <property type="match status" value="1"/>
</dbReference>
<dbReference type="SMART" id="SM00388">
    <property type="entry name" value="HisKA"/>
    <property type="match status" value="1"/>
</dbReference>
<dbReference type="SMART" id="SM00387">
    <property type="entry name" value="HATPase_c"/>
    <property type="match status" value="1"/>
</dbReference>
<evidence type="ECO:0000313" key="13">
    <source>
        <dbReference type="EMBL" id="MBC5998721.1"/>
    </source>
</evidence>
<dbReference type="GO" id="GO:0000155">
    <property type="term" value="F:phosphorelay sensor kinase activity"/>
    <property type="evidence" value="ECO:0007669"/>
    <property type="project" value="InterPro"/>
</dbReference>
<evidence type="ECO:0000256" key="5">
    <source>
        <dbReference type="ARBA" id="ARBA00022679"/>
    </source>
</evidence>
<comment type="subcellular location">
    <subcellularLocation>
        <location evidence="2">Membrane</location>
    </subcellularLocation>
</comment>
<dbReference type="AlphaFoldDB" id="A0A923SM14"/>
<evidence type="ECO:0000256" key="2">
    <source>
        <dbReference type="ARBA" id="ARBA00004370"/>
    </source>
</evidence>
<dbReference type="CDD" id="cd00075">
    <property type="entry name" value="HATPase"/>
    <property type="match status" value="1"/>
</dbReference>
<gene>
    <name evidence="13" type="ORF">H8876_01695</name>
</gene>
<dbReference type="Pfam" id="PF00989">
    <property type="entry name" value="PAS"/>
    <property type="match status" value="1"/>
</dbReference>
<organism evidence="13 14">
    <name type="scientific">Lentihominibacter faecis</name>
    <dbReference type="NCBI Taxonomy" id="2764712"/>
    <lineage>
        <taxon>Bacteria</taxon>
        <taxon>Bacillati</taxon>
        <taxon>Bacillota</taxon>
        <taxon>Clostridia</taxon>
        <taxon>Peptostreptococcales</taxon>
        <taxon>Anaerovoracaceae</taxon>
        <taxon>Lentihominibacter</taxon>
    </lineage>
</organism>
<evidence type="ECO:0000256" key="9">
    <source>
        <dbReference type="SAM" id="Coils"/>
    </source>
</evidence>
<keyword evidence="14" id="KW-1185">Reference proteome</keyword>
<keyword evidence="6" id="KW-0418">Kinase</keyword>
<dbReference type="InterPro" id="IPR035965">
    <property type="entry name" value="PAS-like_dom_sf"/>
</dbReference>
<dbReference type="SUPFAM" id="SSF47384">
    <property type="entry name" value="Homodimeric domain of signal transducing histidine kinase"/>
    <property type="match status" value="1"/>
</dbReference>
<dbReference type="Gene3D" id="3.30.565.10">
    <property type="entry name" value="Histidine kinase-like ATPase, C-terminal domain"/>
    <property type="match status" value="1"/>
</dbReference>
<dbReference type="InterPro" id="IPR013767">
    <property type="entry name" value="PAS_fold"/>
</dbReference>
<evidence type="ECO:0000256" key="7">
    <source>
        <dbReference type="ARBA" id="ARBA00023012"/>
    </source>
</evidence>
<dbReference type="GO" id="GO:0005886">
    <property type="term" value="C:plasma membrane"/>
    <property type="evidence" value="ECO:0007669"/>
    <property type="project" value="TreeGrafter"/>
</dbReference>
<keyword evidence="10" id="KW-1133">Transmembrane helix</keyword>
<dbReference type="PROSITE" id="PS50112">
    <property type="entry name" value="PAS"/>
    <property type="match status" value="1"/>
</dbReference>
<comment type="catalytic activity">
    <reaction evidence="1">
        <text>ATP + protein L-histidine = ADP + protein N-phospho-L-histidine.</text>
        <dbReference type="EC" id="2.7.13.3"/>
    </reaction>
</comment>
<dbReference type="FunFam" id="1.10.287.130:FF:000001">
    <property type="entry name" value="Two-component sensor histidine kinase"/>
    <property type="match status" value="1"/>
</dbReference>
<dbReference type="EC" id="2.7.13.3" evidence="3"/>
<feature type="domain" description="Histidine kinase" evidence="11">
    <location>
        <begin position="337"/>
        <end position="551"/>
    </location>
</feature>
<dbReference type="InterPro" id="IPR003594">
    <property type="entry name" value="HATPase_dom"/>
</dbReference>
<keyword evidence="9" id="KW-0175">Coiled coil</keyword>
<feature type="transmembrane region" description="Helical" evidence="10">
    <location>
        <begin position="6"/>
        <end position="32"/>
    </location>
</feature>
<evidence type="ECO:0000256" key="1">
    <source>
        <dbReference type="ARBA" id="ARBA00000085"/>
    </source>
</evidence>
<dbReference type="InterPro" id="IPR031967">
    <property type="entry name" value="PhoR_single_Cache-like_dom"/>
</dbReference>
<dbReference type="InterPro" id="IPR000014">
    <property type="entry name" value="PAS"/>
</dbReference>
<evidence type="ECO:0000259" key="11">
    <source>
        <dbReference type="PROSITE" id="PS50109"/>
    </source>
</evidence>
<keyword evidence="5" id="KW-0808">Transferase</keyword>
<evidence type="ECO:0000256" key="10">
    <source>
        <dbReference type="SAM" id="Phobius"/>
    </source>
</evidence>
<dbReference type="CDD" id="cd00082">
    <property type="entry name" value="HisKA"/>
    <property type="match status" value="1"/>
</dbReference>
<dbReference type="RefSeq" id="WP_249286271.1">
    <property type="nucleotide sequence ID" value="NZ_JACRWC010000030.1"/>
</dbReference>
<dbReference type="InterPro" id="IPR003661">
    <property type="entry name" value="HisK_dim/P_dom"/>
</dbReference>
<evidence type="ECO:0000256" key="3">
    <source>
        <dbReference type="ARBA" id="ARBA00012438"/>
    </source>
</evidence>
<keyword evidence="10" id="KW-0812">Transmembrane</keyword>
<feature type="coiled-coil region" evidence="9">
    <location>
        <begin position="199"/>
        <end position="229"/>
    </location>
</feature>
<keyword evidence="7" id="KW-0902">Two-component regulatory system</keyword>
<accession>A0A923SM14</accession>
<dbReference type="InterPro" id="IPR036890">
    <property type="entry name" value="HATPase_C_sf"/>
</dbReference>
<dbReference type="GO" id="GO:0006355">
    <property type="term" value="P:regulation of DNA-templated transcription"/>
    <property type="evidence" value="ECO:0007669"/>
    <property type="project" value="InterPro"/>
</dbReference>
<dbReference type="NCBIfam" id="TIGR00229">
    <property type="entry name" value="sensory_box"/>
    <property type="match status" value="1"/>
</dbReference>
<evidence type="ECO:0000256" key="4">
    <source>
        <dbReference type="ARBA" id="ARBA00022553"/>
    </source>
</evidence>
<dbReference type="Gene3D" id="1.10.287.130">
    <property type="match status" value="1"/>
</dbReference>
<dbReference type="Pfam" id="PF00512">
    <property type="entry name" value="HisKA"/>
    <property type="match status" value="1"/>
</dbReference>